<comment type="caution">
    <text evidence="2">The sequence shown here is derived from an EMBL/GenBank/DDBJ whole genome shotgun (WGS) entry which is preliminary data.</text>
</comment>
<dbReference type="AlphaFoldDB" id="A0A5B7K1I3"/>
<gene>
    <name evidence="2" type="ORF">E2C01_096353</name>
</gene>
<evidence type="ECO:0000313" key="3">
    <source>
        <dbReference type="Proteomes" id="UP000324222"/>
    </source>
</evidence>
<evidence type="ECO:0000256" key="1">
    <source>
        <dbReference type="SAM" id="MobiDB-lite"/>
    </source>
</evidence>
<name>A0A5B7K1I3_PORTR</name>
<protein>
    <submittedName>
        <fullName evidence="2">Uncharacterized protein</fullName>
    </submittedName>
</protein>
<sequence>MGPRSGPKDHSTRRRGDPPEADPYQPLETTLVQVKRQARGTTAYNGNQPNGLTEAEALHLAFKESLTHTSKEAQAKPYTRRKVNGLGTADLSN</sequence>
<dbReference type="Proteomes" id="UP000324222">
    <property type="component" value="Unassembled WGS sequence"/>
</dbReference>
<accession>A0A5B7K1I3</accession>
<feature type="compositionally biased region" description="Basic and acidic residues" evidence="1">
    <location>
        <begin position="1"/>
        <end position="18"/>
    </location>
</feature>
<feature type="region of interest" description="Disordered" evidence="1">
    <location>
        <begin position="1"/>
        <end position="29"/>
    </location>
</feature>
<organism evidence="2 3">
    <name type="scientific">Portunus trituberculatus</name>
    <name type="common">Swimming crab</name>
    <name type="synonym">Neptunus trituberculatus</name>
    <dbReference type="NCBI Taxonomy" id="210409"/>
    <lineage>
        <taxon>Eukaryota</taxon>
        <taxon>Metazoa</taxon>
        <taxon>Ecdysozoa</taxon>
        <taxon>Arthropoda</taxon>
        <taxon>Crustacea</taxon>
        <taxon>Multicrustacea</taxon>
        <taxon>Malacostraca</taxon>
        <taxon>Eumalacostraca</taxon>
        <taxon>Eucarida</taxon>
        <taxon>Decapoda</taxon>
        <taxon>Pleocyemata</taxon>
        <taxon>Brachyura</taxon>
        <taxon>Eubrachyura</taxon>
        <taxon>Portunoidea</taxon>
        <taxon>Portunidae</taxon>
        <taxon>Portuninae</taxon>
        <taxon>Portunus</taxon>
    </lineage>
</organism>
<reference evidence="2 3" key="1">
    <citation type="submission" date="2019-05" db="EMBL/GenBank/DDBJ databases">
        <title>Another draft genome of Portunus trituberculatus and its Hox gene families provides insights of decapod evolution.</title>
        <authorList>
            <person name="Jeong J.-H."/>
            <person name="Song I."/>
            <person name="Kim S."/>
            <person name="Choi T."/>
            <person name="Kim D."/>
            <person name="Ryu S."/>
            <person name="Kim W."/>
        </authorList>
    </citation>
    <scope>NUCLEOTIDE SEQUENCE [LARGE SCALE GENOMIC DNA]</scope>
    <source>
        <tissue evidence="2">Muscle</tissue>
    </source>
</reference>
<proteinExistence type="predicted"/>
<feature type="region of interest" description="Disordered" evidence="1">
    <location>
        <begin position="68"/>
        <end position="93"/>
    </location>
</feature>
<evidence type="ECO:0000313" key="2">
    <source>
        <dbReference type="EMBL" id="MPD00850.1"/>
    </source>
</evidence>
<keyword evidence="3" id="KW-1185">Reference proteome</keyword>
<dbReference type="EMBL" id="VSRR010124687">
    <property type="protein sequence ID" value="MPD00850.1"/>
    <property type="molecule type" value="Genomic_DNA"/>
</dbReference>